<dbReference type="GO" id="GO:0008483">
    <property type="term" value="F:transaminase activity"/>
    <property type="evidence" value="ECO:0007669"/>
    <property type="project" value="TreeGrafter"/>
</dbReference>
<dbReference type="PROSITE" id="PS50014">
    <property type="entry name" value="BROMODOMAIN_2"/>
    <property type="match status" value="1"/>
</dbReference>
<dbReference type="GO" id="GO:0006520">
    <property type="term" value="P:amino acid metabolic process"/>
    <property type="evidence" value="ECO:0007669"/>
    <property type="project" value="TreeGrafter"/>
</dbReference>
<dbReference type="InterPro" id="IPR011333">
    <property type="entry name" value="SKP1/BTB/POZ_sf"/>
</dbReference>
<dbReference type="Gene3D" id="3.30.710.10">
    <property type="entry name" value="Potassium Channel Kv1.1, Chain A"/>
    <property type="match status" value="1"/>
</dbReference>
<dbReference type="EMBL" id="JAAMPI010000092">
    <property type="protein sequence ID" value="KAF4635925.1"/>
    <property type="molecule type" value="Genomic_DNA"/>
</dbReference>
<dbReference type="SUPFAM" id="SSF54695">
    <property type="entry name" value="POZ domain"/>
    <property type="match status" value="1"/>
</dbReference>
<comment type="similarity">
    <text evidence="1">Belongs to the class-I pyridoxal-phosphate-dependent aminotransferase family.</text>
</comment>
<dbReference type="PRINTS" id="PR00503">
    <property type="entry name" value="BROMODOMAIN"/>
</dbReference>
<evidence type="ECO:0000256" key="4">
    <source>
        <dbReference type="PROSITE-ProRule" id="PRU00035"/>
    </source>
</evidence>
<dbReference type="InterPro" id="IPR015424">
    <property type="entry name" value="PyrdxlP-dep_Trfase"/>
</dbReference>
<dbReference type="SUPFAM" id="SSF47370">
    <property type="entry name" value="Bromodomain"/>
    <property type="match status" value="1"/>
</dbReference>
<dbReference type="InterPro" id="IPR004838">
    <property type="entry name" value="NHTrfase_class1_PyrdxlP-BS"/>
</dbReference>
<dbReference type="PROSITE" id="PS00105">
    <property type="entry name" value="AA_TRANSFER_CLASS_1"/>
    <property type="match status" value="1"/>
</dbReference>
<dbReference type="Gene3D" id="3.40.640.10">
    <property type="entry name" value="Type I PLP-dependent aspartate aminotransferase-like (Major domain)"/>
    <property type="match status" value="1"/>
</dbReference>
<evidence type="ECO:0000256" key="1">
    <source>
        <dbReference type="ARBA" id="ARBA00007441"/>
    </source>
</evidence>
<dbReference type="InterPro" id="IPR015421">
    <property type="entry name" value="PyrdxlP-dep_Trfase_major"/>
</dbReference>
<dbReference type="PANTHER" id="PTHR43795">
    <property type="entry name" value="BIFUNCTIONAL ASPARTATE AMINOTRANSFERASE AND GLUTAMATE/ASPARTATE-PREPHENATE AMINOTRANSFERASE-RELATED"/>
    <property type="match status" value="1"/>
</dbReference>
<reference evidence="6 7" key="1">
    <citation type="submission" date="2020-03" db="EMBL/GenBank/DDBJ databases">
        <title>Draft Genome Sequence of Cudoniella acicularis.</title>
        <authorList>
            <person name="Buettner E."/>
            <person name="Kellner H."/>
        </authorList>
    </citation>
    <scope>NUCLEOTIDE SEQUENCE [LARGE SCALE GENOMIC DNA]</scope>
    <source>
        <strain evidence="6 7">DSM 108380</strain>
    </source>
</reference>
<dbReference type="SUPFAM" id="SSF53383">
    <property type="entry name" value="PLP-dependent transferases"/>
    <property type="match status" value="1"/>
</dbReference>
<accession>A0A8H4W8W0</accession>
<protein>
    <recommendedName>
        <fullName evidence="5">Bromo domain-containing protein</fullName>
    </recommendedName>
</protein>
<dbReference type="CDD" id="cd18186">
    <property type="entry name" value="BTB_POZ_ZBTB_KLHL-like"/>
    <property type="match status" value="1"/>
</dbReference>
<dbReference type="InterPro" id="IPR036427">
    <property type="entry name" value="Bromodomain-like_sf"/>
</dbReference>
<gene>
    <name evidence="6" type="ORF">G7Y89_g2172</name>
</gene>
<dbReference type="GO" id="GO:0030170">
    <property type="term" value="F:pyridoxal phosphate binding"/>
    <property type="evidence" value="ECO:0007669"/>
    <property type="project" value="InterPro"/>
</dbReference>
<dbReference type="Proteomes" id="UP000566819">
    <property type="component" value="Unassembled WGS sequence"/>
</dbReference>
<dbReference type="InterPro" id="IPR004839">
    <property type="entry name" value="Aminotransferase_I/II_large"/>
</dbReference>
<keyword evidence="2" id="KW-0663">Pyridoxal phosphate</keyword>
<evidence type="ECO:0000259" key="5">
    <source>
        <dbReference type="PROSITE" id="PS50014"/>
    </source>
</evidence>
<dbReference type="OrthoDB" id="21449at2759"/>
<dbReference type="Gene3D" id="3.90.1150.10">
    <property type="entry name" value="Aspartate Aminotransferase, domain 1"/>
    <property type="match status" value="1"/>
</dbReference>
<evidence type="ECO:0000313" key="7">
    <source>
        <dbReference type="Proteomes" id="UP000566819"/>
    </source>
</evidence>
<keyword evidence="3 4" id="KW-0103">Bromodomain</keyword>
<dbReference type="InterPro" id="IPR015422">
    <property type="entry name" value="PyrdxlP-dep_Trfase_small"/>
</dbReference>
<evidence type="ECO:0000313" key="6">
    <source>
        <dbReference type="EMBL" id="KAF4635925.1"/>
    </source>
</evidence>
<dbReference type="Pfam" id="PF00155">
    <property type="entry name" value="Aminotran_1_2"/>
    <property type="match status" value="1"/>
</dbReference>
<dbReference type="GO" id="GO:0006325">
    <property type="term" value="P:chromatin organization"/>
    <property type="evidence" value="ECO:0007669"/>
    <property type="project" value="UniProtKB-ARBA"/>
</dbReference>
<feature type="domain" description="Bromo" evidence="5">
    <location>
        <begin position="629"/>
        <end position="694"/>
    </location>
</feature>
<dbReference type="Gene3D" id="1.20.920.10">
    <property type="entry name" value="Bromodomain-like"/>
    <property type="match status" value="1"/>
</dbReference>
<dbReference type="CDD" id="cd00609">
    <property type="entry name" value="AAT_like"/>
    <property type="match status" value="1"/>
</dbReference>
<organism evidence="6 7">
    <name type="scientific">Cudoniella acicularis</name>
    <dbReference type="NCBI Taxonomy" id="354080"/>
    <lineage>
        <taxon>Eukaryota</taxon>
        <taxon>Fungi</taxon>
        <taxon>Dikarya</taxon>
        <taxon>Ascomycota</taxon>
        <taxon>Pezizomycotina</taxon>
        <taxon>Leotiomycetes</taxon>
        <taxon>Helotiales</taxon>
        <taxon>Tricladiaceae</taxon>
        <taxon>Cudoniella</taxon>
    </lineage>
</organism>
<evidence type="ECO:0000256" key="3">
    <source>
        <dbReference type="ARBA" id="ARBA00023117"/>
    </source>
</evidence>
<dbReference type="Pfam" id="PF00439">
    <property type="entry name" value="Bromodomain"/>
    <property type="match status" value="1"/>
</dbReference>
<sequence>MASHMNNYFNPFSPVLPEQILTGAGLTAIHEMLALSLGDPGDGILVSRPIYGRFELDFGNTADLKIVYANMGNTDPFELDVVGKYRKAFENAEKIRVKIRALTLLPARNNQRDYEFCEEKQIHMISDEVYALSVYETVNKDAPTFTSALSINPDGVIDPERLHILYGMSKDFAAAGLRLGCLITKYAPLRKAIAANIRFHNPSGMSIAIGTKILENKEFVRDFIALSRKRLSEAYGYTTGVLEKARVKFSKGGNAGFFLYIDLRPWLFKDISGEGKETIRIHIVTLFWRLKIFPNPSLLNANQQILPTMAEMANQGVDLTGDTGQLSTTVSWHEPHPIFVIVLVGKEEIPYGIQKDLLCAQSPFYREHFAKQGQVNQVEHLVKLPDTDIETFGCFQNFIYTSYMYDKRGGREIPDYPLLMGVWKLATQLKMAPLRASVLDVMAERRQTTNAIPGTALLKQAWKETEEGSGLRKMLIGWAAEHMRSSPDIRNTFAKSLPQEILSELVIVMSELPATPAYIPQALKHPLPNNPVEIDFEQARPVSKRARKSDAGIMNSAPDDAFEVKPVIKKPARKSEPGGRKVKGRVASGRAGLSNAPIVIDPEKDMVYCRDLIHRMLSGPGFWTRLVGPFRDPVDPTVHNAPNYFDVVKRPIDLNTIQRKMNNNEYTTSQEFEADIRLIFQNCYEYWTPEDPVFKDCENFEKYFNTKWAERHKWVPPYVKTEVID</sequence>
<dbReference type="AlphaFoldDB" id="A0A8H4W8W0"/>
<dbReference type="InterPro" id="IPR050478">
    <property type="entry name" value="Ethylene_sulfur-biosynth"/>
</dbReference>
<name>A0A8H4W8W0_9HELO</name>
<evidence type="ECO:0000256" key="2">
    <source>
        <dbReference type="ARBA" id="ARBA00022898"/>
    </source>
</evidence>
<dbReference type="SMART" id="SM00297">
    <property type="entry name" value="BROMO"/>
    <property type="match status" value="1"/>
</dbReference>
<keyword evidence="7" id="KW-1185">Reference proteome</keyword>
<dbReference type="InterPro" id="IPR001487">
    <property type="entry name" value="Bromodomain"/>
</dbReference>
<dbReference type="PANTHER" id="PTHR43795:SF39">
    <property type="entry name" value="AMINOTRANSFERASE CLASS I_CLASSII DOMAIN-CONTAINING PROTEIN"/>
    <property type="match status" value="1"/>
</dbReference>
<comment type="caution">
    <text evidence="6">The sequence shown here is derived from an EMBL/GenBank/DDBJ whole genome shotgun (WGS) entry which is preliminary data.</text>
</comment>
<dbReference type="PRINTS" id="PR00753">
    <property type="entry name" value="ACCSYNTHASE"/>
</dbReference>
<proteinExistence type="inferred from homology"/>